<sequence>MTSKEKLDIYATRINSLNSKFKLSGVWVVKNLLRIAEDVKSERLENLITSVLSQEKTPTLTAADATLTRIKDLFGLKADTVAWTLGNEPHPVPKRLLGNLLDLKRALYDDESEATRRVAVDFVLLACRLYLIDLHHKPNRTDNTNAKLLRIFLELDMSVEVIDHMSTKPIRVTGRADRAFVYGTRDPVDSGTILAAIEAKRRETFSEAESQLLAYLAVLRQLHIQGGKTNTTVEGFFTDGERYTFMAIRNDGIIQRSHVFEIDVNEPGATQLKSIFNFMVTMLNTSSPSIPHAIPTKASATRDCGITDYDNTMLGKAHPRTDIPIPDWTSDSDDNLLDLPDLV</sequence>
<proteinExistence type="predicted"/>
<keyword evidence="1" id="KW-0378">Hydrolase</keyword>
<evidence type="ECO:0000313" key="1">
    <source>
        <dbReference type="EMBL" id="KAL0636951.1"/>
    </source>
</evidence>
<reference evidence="1 2" key="1">
    <citation type="submission" date="2024-02" db="EMBL/GenBank/DDBJ databases">
        <title>Discinaceae phylogenomics.</title>
        <authorList>
            <person name="Dirks A.C."/>
            <person name="James T.Y."/>
        </authorList>
    </citation>
    <scope>NUCLEOTIDE SEQUENCE [LARGE SCALE GENOMIC DNA]</scope>
    <source>
        <strain evidence="1 2">ACD0624</strain>
    </source>
</reference>
<accession>A0ABR3GLZ6</accession>
<comment type="caution">
    <text evidence="1">The sequence shown here is derived from an EMBL/GenBank/DDBJ whole genome shotgun (WGS) entry which is preliminary data.</text>
</comment>
<protein>
    <submittedName>
        <fullName evidence="1">Maltase MalT</fullName>
        <ecNumber evidence="1">3.2.1.20</ecNumber>
    </submittedName>
</protein>
<dbReference type="EMBL" id="JBBBZM010000041">
    <property type="protein sequence ID" value="KAL0636951.1"/>
    <property type="molecule type" value="Genomic_DNA"/>
</dbReference>
<evidence type="ECO:0000313" key="2">
    <source>
        <dbReference type="Proteomes" id="UP001447188"/>
    </source>
</evidence>
<keyword evidence="1" id="KW-0326">Glycosidase</keyword>
<keyword evidence="2" id="KW-1185">Reference proteome</keyword>
<name>A0ABR3GLZ6_9PEZI</name>
<dbReference type="EC" id="3.2.1.20" evidence="1"/>
<gene>
    <name evidence="1" type="primary">atgp-2</name>
    <name evidence="1" type="ORF">Q9L58_004054</name>
</gene>
<organism evidence="1 2">
    <name type="scientific">Discina gigas</name>
    <dbReference type="NCBI Taxonomy" id="1032678"/>
    <lineage>
        <taxon>Eukaryota</taxon>
        <taxon>Fungi</taxon>
        <taxon>Dikarya</taxon>
        <taxon>Ascomycota</taxon>
        <taxon>Pezizomycotina</taxon>
        <taxon>Pezizomycetes</taxon>
        <taxon>Pezizales</taxon>
        <taxon>Discinaceae</taxon>
        <taxon>Discina</taxon>
    </lineage>
</organism>
<dbReference type="Proteomes" id="UP001447188">
    <property type="component" value="Unassembled WGS sequence"/>
</dbReference>
<dbReference type="GO" id="GO:0004558">
    <property type="term" value="F:alpha-1,4-glucosidase activity"/>
    <property type="evidence" value="ECO:0007669"/>
    <property type="project" value="UniProtKB-EC"/>
</dbReference>